<dbReference type="AlphaFoldDB" id="A0AB74FDN9"/>
<organism evidence="1 2">
    <name type="scientific">Mycobacteroides abscessus subsp. abscessus</name>
    <dbReference type="NCBI Taxonomy" id="1185650"/>
    <lineage>
        <taxon>Bacteria</taxon>
        <taxon>Bacillati</taxon>
        <taxon>Actinomycetota</taxon>
        <taxon>Actinomycetes</taxon>
        <taxon>Mycobacteriales</taxon>
        <taxon>Mycobacteriaceae</taxon>
        <taxon>Mycobacteroides</taxon>
        <taxon>Mycobacteroides abscessus</taxon>
    </lineage>
</organism>
<proteinExistence type="predicted"/>
<accession>A0AB74FDN9</accession>
<evidence type="ECO:0000313" key="1">
    <source>
        <dbReference type="EMBL" id="SIM97581.1"/>
    </source>
</evidence>
<sequence>MPLTANQLRILEALQRLRIARTEGDVDAELVAYSRMDELLDREPRGIGSVSPIAP</sequence>
<evidence type="ECO:0000313" key="2">
    <source>
        <dbReference type="Proteomes" id="UP000184831"/>
    </source>
</evidence>
<reference evidence="1 2" key="1">
    <citation type="submission" date="2016-11" db="EMBL/GenBank/DDBJ databases">
        <authorList>
            <consortium name="Pathogen Informatics"/>
        </authorList>
    </citation>
    <scope>NUCLEOTIDE SEQUENCE [LARGE SCALE GENOMIC DNA]</scope>
    <source>
        <strain evidence="1 2">696</strain>
    </source>
</reference>
<comment type="caution">
    <text evidence="1">The sequence shown here is derived from an EMBL/GenBank/DDBJ whole genome shotgun (WGS) entry which is preliminary data.</text>
</comment>
<dbReference type="Proteomes" id="UP000184831">
    <property type="component" value="Unassembled WGS sequence"/>
</dbReference>
<protein>
    <submittedName>
        <fullName evidence="1">Uncharacterized protein</fullName>
    </submittedName>
</protein>
<name>A0AB74FDN9_9MYCO</name>
<gene>
    <name evidence="1" type="ORF">SAMEA2152244_02849</name>
</gene>
<dbReference type="EMBL" id="FSQE01000004">
    <property type="protein sequence ID" value="SIM97581.1"/>
    <property type="molecule type" value="Genomic_DNA"/>
</dbReference>